<evidence type="ECO:0000256" key="3">
    <source>
        <dbReference type="PROSITE-ProRule" id="PRU00023"/>
    </source>
</evidence>
<keyword evidence="1" id="KW-0677">Repeat</keyword>
<dbReference type="PANTHER" id="PTHR24123:SF33">
    <property type="entry name" value="PROTEIN HOS4"/>
    <property type="match status" value="1"/>
</dbReference>
<dbReference type="SUPFAM" id="SSF48403">
    <property type="entry name" value="Ankyrin repeat"/>
    <property type="match status" value="1"/>
</dbReference>
<dbReference type="Proteomes" id="UP001152130">
    <property type="component" value="Unassembled WGS sequence"/>
</dbReference>
<dbReference type="PROSITE" id="PS50297">
    <property type="entry name" value="ANK_REP_REGION"/>
    <property type="match status" value="1"/>
</dbReference>
<reference evidence="4" key="1">
    <citation type="submission" date="2022-10" db="EMBL/GenBank/DDBJ databases">
        <title>Fusarium specimens isolated from Avocado Roots.</title>
        <authorList>
            <person name="Stajich J."/>
            <person name="Roper C."/>
            <person name="Heimlech-Rivalta G."/>
        </authorList>
    </citation>
    <scope>NUCLEOTIDE SEQUENCE</scope>
    <source>
        <strain evidence="4">CF00143</strain>
    </source>
</reference>
<dbReference type="EMBL" id="JAPDHF010000004">
    <property type="protein sequence ID" value="KAJ4018963.1"/>
    <property type="molecule type" value="Genomic_DNA"/>
</dbReference>
<evidence type="ECO:0000256" key="2">
    <source>
        <dbReference type="ARBA" id="ARBA00023043"/>
    </source>
</evidence>
<dbReference type="InterPro" id="IPR036770">
    <property type="entry name" value="Ankyrin_rpt-contain_sf"/>
</dbReference>
<proteinExistence type="predicted"/>
<dbReference type="AlphaFoldDB" id="A0A9W8PWB4"/>
<name>A0A9W8PWB4_9HYPO</name>
<dbReference type="InterPro" id="IPR051165">
    <property type="entry name" value="Multifunctional_ANK_Repeat"/>
</dbReference>
<dbReference type="SMART" id="SM00248">
    <property type="entry name" value="ANK"/>
    <property type="match status" value="5"/>
</dbReference>
<accession>A0A9W8PWB4</accession>
<dbReference type="InterPro" id="IPR002110">
    <property type="entry name" value="Ankyrin_rpt"/>
</dbReference>
<dbReference type="Gene3D" id="1.25.40.20">
    <property type="entry name" value="Ankyrin repeat-containing domain"/>
    <property type="match status" value="2"/>
</dbReference>
<dbReference type="Pfam" id="PF00023">
    <property type="entry name" value="Ank"/>
    <property type="match status" value="2"/>
</dbReference>
<evidence type="ECO:0008006" key="6">
    <source>
        <dbReference type="Google" id="ProtNLM"/>
    </source>
</evidence>
<dbReference type="PANTHER" id="PTHR24123">
    <property type="entry name" value="ANKYRIN REPEAT-CONTAINING"/>
    <property type="match status" value="1"/>
</dbReference>
<evidence type="ECO:0000313" key="5">
    <source>
        <dbReference type="Proteomes" id="UP001152130"/>
    </source>
</evidence>
<sequence>MVRKKGLSGPAYGYLHWGSRSGLLHLACLRGNTAIAELLTESGVHPDAPDGKSLPPLAYSLNEDVVKFLIEKGANIDVTHGTDETALCHLISWGPRNQGDWQREFNVTRGNGALNPLDTRQDQLGAIRYLILNTHADIYANRITRVSPLLVAIQTRYTEVVQLLLDAGASPNPISTVTNEKRLLLADALRFSQNHHVVNKLLAFKAEADVEQISDQNLTKKDSDQLPIMNLTTYDSNPRYAKEEVDMAETICKEIKYFDRIVDGHPPLWHYVRKGRLDIGRVLIRNGASPQLAGVKVSEDILELVAD</sequence>
<evidence type="ECO:0000256" key="1">
    <source>
        <dbReference type="ARBA" id="ARBA00022737"/>
    </source>
</evidence>
<feature type="repeat" description="ANK" evidence="3">
    <location>
        <begin position="144"/>
        <end position="176"/>
    </location>
</feature>
<keyword evidence="5" id="KW-1185">Reference proteome</keyword>
<keyword evidence="2 3" id="KW-0040">ANK repeat</keyword>
<protein>
    <recommendedName>
        <fullName evidence="6">Ankyrin</fullName>
    </recommendedName>
</protein>
<evidence type="ECO:0000313" key="4">
    <source>
        <dbReference type="EMBL" id="KAJ4018963.1"/>
    </source>
</evidence>
<gene>
    <name evidence="4" type="ORF">NW766_002663</name>
</gene>
<dbReference type="PROSITE" id="PS50088">
    <property type="entry name" value="ANK_REPEAT"/>
    <property type="match status" value="1"/>
</dbReference>
<organism evidence="4 5">
    <name type="scientific">Fusarium irregulare</name>
    <dbReference type="NCBI Taxonomy" id="2494466"/>
    <lineage>
        <taxon>Eukaryota</taxon>
        <taxon>Fungi</taxon>
        <taxon>Dikarya</taxon>
        <taxon>Ascomycota</taxon>
        <taxon>Pezizomycotina</taxon>
        <taxon>Sordariomycetes</taxon>
        <taxon>Hypocreomycetidae</taxon>
        <taxon>Hypocreales</taxon>
        <taxon>Nectriaceae</taxon>
        <taxon>Fusarium</taxon>
        <taxon>Fusarium incarnatum-equiseti species complex</taxon>
    </lineage>
</organism>
<comment type="caution">
    <text evidence="4">The sequence shown here is derived from an EMBL/GenBank/DDBJ whole genome shotgun (WGS) entry which is preliminary data.</text>
</comment>